<evidence type="ECO:0000313" key="7">
    <source>
        <dbReference type="Proteomes" id="UP000198406"/>
    </source>
</evidence>
<evidence type="ECO:0000256" key="2">
    <source>
        <dbReference type="SAM" id="Coils"/>
    </source>
</evidence>
<feature type="region of interest" description="Disordered" evidence="3">
    <location>
        <begin position="227"/>
        <end position="256"/>
    </location>
</feature>
<dbReference type="InterPro" id="IPR040446">
    <property type="entry name" value="RRP7"/>
</dbReference>
<feature type="domain" description="Rrp7 RRM-like N-terminal" evidence="5">
    <location>
        <begin position="7"/>
        <end position="60"/>
    </location>
</feature>
<dbReference type="GO" id="GO:0006364">
    <property type="term" value="P:rRNA processing"/>
    <property type="evidence" value="ECO:0007669"/>
    <property type="project" value="TreeGrafter"/>
</dbReference>
<feature type="region of interest" description="Disordered" evidence="3">
    <location>
        <begin position="136"/>
        <end position="161"/>
    </location>
</feature>
<evidence type="ECO:0000259" key="5">
    <source>
        <dbReference type="Pfam" id="PF17799"/>
    </source>
</evidence>
<feature type="domain" description="Ribosomal RNA-processing protein 7 C-terminal" evidence="4">
    <location>
        <begin position="173"/>
        <end position="272"/>
    </location>
</feature>
<feature type="compositionally biased region" description="Basic residues" evidence="3">
    <location>
        <begin position="237"/>
        <end position="256"/>
    </location>
</feature>
<keyword evidence="2" id="KW-0175">Coiled coil</keyword>
<dbReference type="OrthoDB" id="5390at2759"/>
<dbReference type="InterPro" id="IPR040447">
    <property type="entry name" value="RRM_Rrp7"/>
</dbReference>
<feature type="compositionally biased region" description="Acidic residues" evidence="3">
    <location>
        <begin position="141"/>
        <end position="151"/>
    </location>
</feature>
<organism evidence="6 7">
    <name type="scientific">Fistulifera solaris</name>
    <name type="common">Oleaginous diatom</name>
    <dbReference type="NCBI Taxonomy" id="1519565"/>
    <lineage>
        <taxon>Eukaryota</taxon>
        <taxon>Sar</taxon>
        <taxon>Stramenopiles</taxon>
        <taxon>Ochrophyta</taxon>
        <taxon>Bacillariophyta</taxon>
        <taxon>Bacillariophyceae</taxon>
        <taxon>Bacillariophycidae</taxon>
        <taxon>Naviculales</taxon>
        <taxon>Naviculaceae</taxon>
        <taxon>Fistulifera</taxon>
    </lineage>
</organism>
<dbReference type="InParanoid" id="A0A1Z5JQY9"/>
<dbReference type="AlphaFoldDB" id="A0A1Z5JQY9"/>
<accession>A0A1Z5JQY9</accession>
<dbReference type="Proteomes" id="UP000198406">
    <property type="component" value="Unassembled WGS sequence"/>
</dbReference>
<evidence type="ECO:0000313" key="6">
    <source>
        <dbReference type="EMBL" id="GAX16435.1"/>
    </source>
</evidence>
<dbReference type="PANTHER" id="PTHR13191">
    <property type="entry name" value="RIBOSOMAL RNA PROCESSING PROTEIN 7-RELATED"/>
    <property type="match status" value="1"/>
</dbReference>
<keyword evidence="7" id="KW-1185">Reference proteome</keyword>
<gene>
    <name evidence="6" type="ORF">FisN_19Lh012</name>
</gene>
<dbReference type="GO" id="GO:0000028">
    <property type="term" value="P:ribosomal small subunit assembly"/>
    <property type="evidence" value="ECO:0007669"/>
    <property type="project" value="TreeGrafter"/>
</dbReference>
<sequence>MSHVNRIKGYLPVRLQLPSEDGKRDETFIYVKEHTEKASNKSTTPTLFVVNAPIFPGISTRILLKALLGSWADIQRVTVVSHATRTQLSMAPTWLTKNTEGTYAHVIYASPQSLKKTMKALEKRPELALDEAELSTLQDASADDDAEEEESDQKGKKSGSKSIVMELAKRYRQSIPDRNKLLEECNQAMEKFEETSEALRIERERAANEPDEDGFVTVTYTGNNNNIALETSQQTSKNKRPSSKSSRHRKKQKKNAKTSLIFIGFKTNSRRKMLYRTCENNSNMILKKSRNYVKTFIRFKQQWEYSIFSFMDSVAVLVKRHTFLA</sequence>
<dbReference type="Pfam" id="PF12923">
    <property type="entry name" value="RRP7"/>
    <property type="match status" value="1"/>
</dbReference>
<comment type="similarity">
    <text evidence="1">Belongs to the RRP7 family.</text>
</comment>
<name>A0A1Z5JQY9_FISSO</name>
<feature type="coiled-coil region" evidence="2">
    <location>
        <begin position="178"/>
        <end position="209"/>
    </location>
</feature>
<dbReference type="Pfam" id="PF17799">
    <property type="entry name" value="RRM_Rrp7"/>
    <property type="match status" value="1"/>
</dbReference>
<dbReference type="PANTHER" id="PTHR13191:SF0">
    <property type="entry name" value="RIBOSOMAL RNA-PROCESSING PROTEIN 7 HOMOLOG A-RELATED"/>
    <property type="match status" value="1"/>
</dbReference>
<evidence type="ECO:0000259" key="4">
    <source>
        <dbReference type="Pfam" id="PF12923"/>
    </source>
</evidence>
<dbReference type="InterPro" id="IPR024326">
    <property type="entry name" value="RRP7_C"/>
</dbReference>
<comment type="caution">
    <text evidence="6">The sequence shown here is derived from an EMBL/GenBank/DDBJ whole genome shotgun (WGS) entry which is preliminary data.</text>
</comment>
<reference evidence="6 7" key="1">
    <citation type="journal article" date="2015" name="Plant Cell">
        <title>Oil accumulation by the oleaginous diatom Fistulifera solaris as revealed by the genome and transcriptome.</title>
        <authorList>
            <person name="Tanaka T."/>
            <person name="Maeda Y."/>
            <person name="Veluchamy A."/>
            <person name="Tanaka M."/>
            <person name="Abida H."/>
            <person name="Marechal E."/>
            <person name="Bowler C."/>
            <person name="Muto M."/>
            <person name="Sunaga Y."/>
            <person name="Tanaka M."/>
            <person name="Yoshino T."/>
            <person name="Taniguchi T."/>
            <person name="Fukuda Y."/>
            <person name="Nemoto M."/>
            <person name="Matsumoto M."/>
            <person name="Wong P.S."/>
            <person name="Aburatani S."/>
            <person name="Fujibuchi W."/>
        </authorList>
    </citation>
    <scope>NUCLEOTIDE SEQUENCE [LARGE SCALE GENOMIC DNA]</scope>
    <source>
        <strain evidence="6 7">JPCC DA0580</strain>
    </source>
</reference>
<dbReference type="GO" id="GO:0032545">
    <property type="term" value="C:CURI complex"/>
    <property type="evidence" value="ECO:0007669"/>
    <property type="project" value="TreeGrafter"/>
</dbReference>
<protein>
    <submittedName>
        <fullName evidence="6">Uncharacterized protein</fullName>
    </submittedName>
</protein>
<proteinExistence type="inferred from homology"/>
<dbReference type="GO" id="GO:0034456">
    <property type="term" value="C:UTP-C complex"/>
    <property type="evidence" value="ECO:0007669"/>
    <property type="project" value="TreeGrafter"/>
</dbReference>
<evidence type="ECO:0000256" key="3">
    <source>
        <dbReference type="SAM" id="MobiDB-lite"/>
    </source>
</evidence>
<evidence type="ECO:0000256" key="1">
    <source>
        <dbReference type="ARBA" id="ARBA00006110"/>
    </source>
</evidence>
<dbReference type="EMBL" id="BDSP01000106">
    <property type="protein sequence ID" value="GAX16435.1"/>
    <property type="molecule type" value="Genomic_DNA"/>
</dbReference>